<organism evidence="1 2">
    <name type="scientific">Parachitinimonas caeni</name>
    <dbReference type="NCBI Taxonomy" id="3031301"/>
    <lineage>
        <taxon>Bacteria</taxon>
        <taxon>Pseudomonadati</taxon>
        <taxon>Pseudomonadota</taxon>
        <taxon>Betaproteobacteria</taxon>
        <taxon>Neisseriales</taxon>
        <taxon>Chitinibacteraceae</taxon>
        <taxon>Parachitinimonas</taxon>
    </lineage>
</organism>
<comment type="caution">
    <text evidence="1">The sequence shown here is derived from an EMBL/GenBank/DDBJ whole genome shotgun (WGS) entry which is preliminary data.</text>
</comment>
<sequence length="111" mass="12730">MSIEFYYDEFGFARSRAVGNFKLLADYCISDIQRSYTSCSEMLAVLEMVKSGKLGEWHGNGNAYSVEIYPDKVFIECDYRDNDAAIFSLDEYKAGVEDWERFIKNTTPSEG</sequence>
<evidence type="ECO:0000313" key="1">
    <source>
        <dbReference type="EMBL" id="MDK2126920.1"/>
    </source>
</evidence>
<evidence type="ECO:0000313" key="2">
    <source>
        <dbReference type="Proteomes" id="UP001172778"/>
    </source>
</evidence>
<keyword evidence="2" id="KW-1185">Reference proteome</keyword>
<proteinExistence type="predicted"/>
<dbReference type="EMBL" id="JARRAF010000065">
    <property type="protein sequence ID" value="MDK2126920.1"/>
    <property type="molecule type" value="Genomic_DNA"/>
</dbReference>
<reference evidence="1" key="1">
    <citation type="submission" date="2023-03" db="EMBL/GenBank/DDBJ databases">
        <title>Chitinimonas shenzhenensis gen. nov., sp. nov., a novel member of family Burkholderiaceae isolated from activated sludge collected in Shen Zhen, China.</title>
        <authorList>
            <person name="Wang X."/>
        </authorList>
    </citation>
    <scope>NUCLEOTIDE SEQUENCE</scope>
    <source>
        <strain evidence="1">DQS-5</strain>
    </source>
</reference>
<protein>
    <submittedName>
        <fullName evidence="1">Uncharacterized protein</fullName>
    </submittedName>
</protein>
<gene>
    <name evidence="1" type="ORF">PZA18_23020</name>
</gene>
<dbReference type="RefSeq" id="WP_284103241.1">
    <property type="nucleotide sequence ID" value="NZ_JARRAF010000065.1"/>
</dbReference>
<accession>A0ABT7E3N2</accession>
<name>A0ABT7E3N2_9NEIS</name>
<dbReference type="Proteomes" id="UP001172778">
    <property type="component" value="Unassembled WGS sequence"/>
</dbReference>